<dbReference type="STRING" id="341454.A0A4S2MRN8"/>
<dbReference type="InterPro" id="IPR025783">
    <property type="entry name" value="Set9_fungi"/>
</dbReference>
<evidence type="ECO:0000259" key="16">
    <source>
        <dbReference type="PROSITE" id="PS50280"/>
    </source>
</evidence>
<dbReference type="GO" id="GO:0140943">
    <property type="term" value="F:histone H4K20 trimethyltransferase activity"/>
    <property type="evidence" value="ECO:0007669"/>
    <property type="project" value="UniProtKB-EC"/>
</dbReference>
<evidence type="ECO:0000256" key="7">
    <source>
        <dbReference type="ARBA" id="ARBA00022603"/>
    </source>
</evidence>
<dbReference type="CDD" id="cd10524">
    <property type="entry name" value="SET_Suv4-20-like"/>
    <property type="match status" value="1"/>
</dbReference>
<evidence type="ECO:0000256" key="8">
    <source>
        <dbReference type="ARBA" id="ARBA00022679"/>
    </source>
</evidence>
<organism evidence="17 18">
    <name type="scientific">Ascodesmis nigricans</name>
    <dbReference type="NCBI Taxonomy" id="341454"/>
    <lineage>
        <taxon>Eukaryota</taxon>
        <taxon>Fungi</taxon>
        <taxon>Dikarya</taxon>
        <taxon>Ascomycota</taxon>
        <taxon>Pezizomycotina</taxon>
        <taxon>Pezizomycetes</taxon>
        <taxon>Pezizales</taxon>
        <taxon>Ascodesmidaceae</taxon>
        <taxon>Ascodesmis</taxon>
    </lineage>
</organism>
<keyword evidence="10" id="KW-0156">Chromatin regulator</keyword>
<dbReference type="InterPro" id="IPR041938">
    <property type="entry name" value="Hist-Lys_N-MTase_N"/>
</dbReference>
<evidence type="ECO:0000256" key="11">
    <source>
        <dbReference type="ARBA" id="ARBA00023242"/>
    </source>
</evidence>
<dbReference type="Gene3D" id="2.170.270.10">
    <property type="entry name" value="SET domain"/>
    <property type="match status" value="1"/>
</dbReference>
<dbReference type="GO" id="GO:0005634">
    <property type="term" value="C:nucleus"/>
    <property type="evidence" value="ECO:0007669"/>
    <property type="project" value="UniProtKB-SubCell"/>
</dbReference>
<evidence type="ECO:0000256" key="6">
    <source>
        <dbReference type="ARBA" id="ARBA00022454"/>
    </source>
</evidence>
<evidence type="ECO:0000256" key="2">
    <source>
        <dbReference type="ARBA" id="ARBA00004123"/>
    </source>
</evidence>
<evidence type="ECO:0000256" key="13">
    <source>
        <dbReference type="ARBA" id="ARBA00030653"/>
    </source>
</evidence>
<feature type="region of interest" description="Disordered" evidence="15">
    <location>
        <begin position="472"/>
        <end position="568"/>
    </location>
</feature>
<evidence type="ECO:0000313" key="17">
    <source>
        <dbReference type="EMBL" id="TGZ77898.1"/>
    </source>
</evidence>
<dbReference type="Gene3D" id="1.10.10.1700">
    <property type="entry name" value="Histone-lysine N-methyltransferase"/>
    <property type="match status" value="1"/>
</dbReference>
<dbReference type="Proteomes" id="UP000298138">
    <property type="component" value="Unassembled WGS sequence"/>
</dbReference>
<evidence type="ECO:0000313" key="18">
    <source>
        <dbReference type="Proteomes" id="UP000298138"/>
    </source>
</evidence>
<keyword evidence="6" id="KW-0158">Chromosome</keyword>
<comment type="catalytic activity">
    <reaction evidence="14">
        <text>L-lysyl(20)-[histone H4] + 3 S-adenosyl-L-methionine = N(6),N(6),N(6)-trimethyl-L-lysyl(20)-[histone H4] + 3 S-adenosyl-L-homocysteine + 3 H(+)</text>
        <dbReference type="Rhea" id="RHEA:64456"/>
        <dbReference type="Rhea" id="RHEA-COMP:15554"/>
        <dbReference type="Rhea" id="RHEA-COMP:15998"/>
        <dbReference type="ChEBI" id="CHEBI:15378"/>
        <dbReference type="ChEBI" id="CHEBI:29969"/>
        <dbReference type="ChEBI" id="CHEBI:57856"/>
        <dbReference type="ChEBI" id="CHEBI:59789"/>
        <dbReference type="ChEBI" id="CHEBI:61961"/>
        <dbReference type="EC" id="2.1.1.372"/>
    </reaction>
</comment>
<dbReference type="AlphaFoldDB" id="A0A4S2MRN8"/>
<accession>A0A4S2MRN8</accession>
<proteinExistence type="predicted"/>
<feature type="domain" description="SET" evidence="16">
    <location>
        <begin position="107"/>
        <end position="228"/>
    </location>
</feature>
<feature type="compositionally biased region" description="Low complexity" evidence="15">
    <location>
        <begin position="410"/>
        <end position="421"/>
    </location>
</feature>
<dbReference type="EMBL" id="ML220147">
    <property type="protein sequence ID" value="TGZ77898.1"/>
    <property type="molecule type" value="Genomic_DNA"/>
</dbReference>
<feature type="region of interest" description="Disordered" evidence="15">
    <location>
        <begin position="612"/>
        <end position="660"/>
    </location>
</feature>
<evidence type="ECO:0000256" key="14">
    <source>
        <dbReference type="ARBA" id="ARBA00048081"/>
    </source>
</evidence>
<dbReference type="InterPro" id="IPR001214">
    <property type="entry name" value="SET_dom"/>
</dbReference>
<feature type="compositionally biased region" description="Polar residues" evidence="15">
    <location>
        <begin position="642"/>
        <end position="651"/>
    </location>
</feature>
<evidence type="ECO:0000256" key="9">
    <source>
        <dbReference type="ARBA" id="ARBA00022691"/>
    </source>
</evidence>
<feature type="compositionally biased region" description="Acidic residues" evidence="15">
    <location>
        <begin position="503"/>
        <end position="514"/>
    </location>
</feature>
<dbReference type="PANTHER" id="PTHR12977">
    <property type="entry name" value="SUPPRESSOR OF VARIEGATION 4-20-RELATED"/>
    <property type="match status" value="1"/>
</dbReference>
<comment type="subcellular location">
    <subcellularLocation>
        <location evidence="3">Chromosome</location>
    </subcellularLocation>
    <subcellularLocation>
        <location evidence="2">Nucleus</location>
    </subcellularLocation>
</comment>
<dbReference type="PANTHER" id="PTHR12977:SF4">
    <property type="entry name" value="HISTONE-LYSINE N-METHYLTRANSFERASE KMT5B"/>
    <property type="match status" value="1"/>
</dbReference>
<protein>
    <recommendedName>
        <fullName evidence="5">Histone-lysine N-methyltransferase SET9</fullName>
        <ecNumber evidence="12">2.1.1.372</ecNumber>
    </recommendedName>
    <alternativeName>
        <fullName evidence="4">Histone-lysine N-methyltransferase set9</fullName>
    </alternativeName>
    <alternativeName>
        <fullName evidence="13">SET domain protein 9</fullName>
    </alternativeName>
</protein>
<keyword evidence="7" id="KW-0489">Methyltransferase</keyword>
<evidence type="ECO:0000256" key="3">
    <source>
        <dbReference type="ARBA" id="ARBA00004286"/>
    </source>
</evidence>
<dbReference type="GO" id="GO:0005694">
    <property type="term" value="C:chromosome"/>
    <property type="evidence" value="ECO:0007669"/>
    <property type="project" value="UniProtKB-SubCell"/>
</dbReference>
<dbReference type="GO" id="GO:0032259">
    <property type="term" value="P:methylation"/>
    <property type="evidence" value="ECO:0007669"/>
    <property type="project" value="UniProtKB-KW"/>
</dbReference>
<evidence type="ECO:0000256" key="5">
    <source>
        <dbReference type="ARBA" id="ARBA00015413"/>
    </source>
</evidence>
<sequence>MPPSKRYQLTLGQLAEFDDLLSDTLIDRINHESKFSIRKMKPLYHPNRTIKREEVEHIVIEEVVRNRSVGAAMTQYLQLNGIKNYMARLPKEEQVRADFVKHARRYLAIYLPETPYEVHFTRRYTLTMYEANVLARKALKRGDTIKNLTGAMVKMTPADEEAFTEGKADFSIIYSSRVGGMSLLLGPARFVNHDCNPNSRFITTNKDNIQVCTTRDIAVGEEITVKYAEDYFGANNCECLCKTCEDQRHNGWRSGDEPVKQEETPEASSVEPEDVSQPMMRTRSKRKNSPLEPPEELPPDRRARRKPAHLDILTPPDSDRAASEDMASAKPVASRQNSGISAPGVSEVPVPTSAKHDVTPTLKALTTEEAMFEIAESLLALSQSPRTYQPTRHSRVHSLDLPRQALNFGPSPTRTTPATPTLDSFGKPKVSSPRLPSLSAATFSQPRPATSYCSKMGPKLAPLNLPAIPPVAVKPEPVSETPQATEPPAPVEQSPPVKNEKPESDDELSEISDTELDKLDPVVLQPKSKKDMTPVLRAPRGRAARRSSPPAIATRQRSPGDYMKPQTAHEERLNCHDCHEDFIHGERWYFPRSCRRCERHSKIYGLVWPKTHKKKGDTADRAEDPSYMTASEFRKRKRLQAETGTSDTKTPSARKRRSVS</sequence>
<dbReference type="EC" id="2.1.1.372" evidence="12"/>
<dbReference type="PROSITE" id="PS51567">
    <property type="entry name" value="SAM_MT43_SUVAR420_1"/>
    <property type="match status" value="1"/>
</dbReference>
<dbReference type="SUPFAM" id="SSF82199">
    <property type="entry name" value="SET domain"/>
    <property type="match status" value="1"/>
</dbReference>
<feature type="compositionally biased region" description="Polar residues" evidence="15">
    <location>
        <begin position="439"/>
        <end position="453"/>
    </location>
</feature>
<feature type="compositionally biased region" description="Basic and acidic residues" evidence="15">
    <location>
        <begin position="251"/>
        <end position="263"/>
    </location>
</feature>
<dbReference type="OrthoDB" id="6627536at2759"/>
<reference evidence="17 18" key="1">
    <citation type="submission" date="2019-04" db="EMBL/GenBank/DDBJ databases">
        <title>Comparative genomics and transcriptomics to analyze fruiting body development in filamentous ascomycetes.</title>
        <authorList>
            <consortium name="DOE Joint Genome Institute"/>
            <person name="Lutkenhaus R."/>
            <person name="Traeger S."/>
            <person name="Breuer J."/>
            <person name="Kuo A."/>
            <person name="Lipzen A."/>
            <person name="Pangilinan J."/>
            <person name="Dilworth D."/>
            <person name="Sandor L."/>
            <person name="Poggeler S."/>
            <person name="Barry K."/>
            <person name="Grigoriev I.V."/>
            <person name="Nowrousian M."/>
        </authorList>
    </citation>
    <scope>NUCLEOTIDE SEQUENCE [LARGE SCALE GENOMIC DNA]</scope>
    <source>
        <strain evidence="17 18">CBS 389.68</strain>
    </source>
</reference>
<evidence type="ECO:0000256" key="15">
    <source>
        <dbReference type="SAM" id="MobiDB-lite"/>
    </source>
</evidence>
<feature type="region of interest" description="Disordered" evidence="15">
    <location>
        <begin position="403"/>
        <end position="455"/>
    </location>
</feature>
<evidence type="ECO:0000256" key="10">
    <source>
        <dbReference type="ARBA" id="ARBA00022853"/>
    </source>
</evidence>
<keyword evidence="8" id="KW-0808">Transferase</keyword>
<name>A0A4S2MRN8_9PEZI</name>
<gene>
    <name evidence="17" type="ORF">EX30DRAFT_172636</name>
</gene>
<dbReference type="InterPro" id="IPR046341">
    <property type="entry name" value="SET_dom_sf"/>
</dbReference>
<evidence type="ECO:0000256" key="1">
    <source>
        <dbReference type="ARBA" id="ARBA00001984"/>
    </source>
</evidence>
<keyword evidence="11" id="KW-0539">Nucleus</keyword>
<dbReference type="InterPro" id="IPR039977">
    <property type="entry name" value="Suv4-20/Set9"/>
</dbReference>
<dbReference type="InParanoid" id="A0A4S2MRN8"/>
<feature type="region of interest" description="Disordered" evidence="15">
    <location>
        <begin position="251"/>
        <end position="354"/>
    </location>
</feature>
<keyword evidence="9" id="KW-0949">S-adenosyl-L-methionine</keyword>
<comment type="function">
    <text evidence="1">Histone methyltransferase that trimethylates 'Lys-20' of histone H4 to form H4K20me3.</text>
</comment>
<dbReference type="SMART" id="SM00317">
    <property type="entry name" value="SET"/>
    <property type="match status" value="1"/>
</dbReference>
<evidence type="ECO:0000256" key="12">
    <source>
        <dbReference type="ARBA" id="ARBA00024057"/>
    </source>
</evidence>
<evidence type="ECO:0000256" key="4">
    <source>
        <dbReference type="ARBA" id="ARBA00014232"/>
    </source>
</evidence>
<dbReference type="PROSITE" id="PS50280">
    <property type="entry name" value="SET"/>
    <property type="match status" value="1"/>
</dbReference>
<keyword evidence="18" id="KW-1185">Reference proteome</keyword>
<dbReference type="Pfam" id="PF00856">
    <property type="entry name" value="SET"/>
    <property type="match status" value="1"/>
</dbReference>